<reference evidence="2" key="1">
    <citation type="journal article" date="2017" name="Cell">
        <title>Insights into land plant evolution garnered from the Marchantia polymorpha genome.</title>
        <authorList>
            <person name="Bowman J.L."/>
            <person name="Kohchi T."/>
            <person name="Yamato K.T."/>
            <person name="Jenkins J."/>
            <person name="Shu S."/>
            <person name="Ishizaki K."/>
            <person name="Yamaoka S."/>
            <person name="Nishihama R."/>
            <person name="Nakamura Y."/>
            <person name="Berger F."/>
            <person name="Adam C."/>
            <person name="Aki S.S."/>
            <person name="Althoff F."/>
            <person name="Araki T."/>
            <person name="Arteaga-Vazquez M.A."/>
            <person name="Balasubrmanian S."/>
            <person name="Barry K."/>
            <person name="Bauer D."/>
            <person name="Boehm C.R."/>
            <person name="Briginshaw L."/>
            <person name="Caballero-Perez J."/>
            <person name="Catarino B."/>
            <person name="Chen F."/>
            <person name="Chiyoda S."/>
            <person name="Chovatia M."/>
            <person name="Davies K.M."/>
            <person name="Delmans M."/>
            <person name="Demura T."/>
            <person name="Dierschke T."/>
            <person name="Dolan L."/>
            <person name="Dorantes-Acosta A.E."/>
            <person name="Eklund D.M."/>
            <person name="Florent S.N."/>
            <person name="Flores-Sandoval E."/>
            <person name="Fujiyama A."/>
            <person name="Fukuzawa H."/>
            <person name="Galik B."/>
            <person name="Grimanelli D."/>
            <person name="Grimwood J."/>
            <person name="Grossniklaus U."/>
            <person name="Hamada T."/>
            <person name="Haseloff J."/>
            <person name="Hetherington A.J."/>
            <person name="Higo A."/>
            <person name="Hirakawa Y."/>
            <person name="Hundley H.N."/>
            <person name="Ikeda Y."/>
            <person name="Inoue K."/>
            <person name="Inoue S.I."/>
            <person name="Ishida S."/>
            <person name="Jia Q."/>
            <person name="Kakita M."/>
            <person name="Kanazawa T."/>
            <person name="Kawai Y."/>
            <person name="Kawashima T."/>
            <person name="Kennedy M."/>
            <person name="Kinose K."/>
            <person name="Kinoshita T."/>
            <person name="Kohara Y."/>
            <person name="Koide E."/>
            <person name="Komatsu K."/>
            <person name="Kopischke S."/>
            <person name="Kubo M."/>
            <person name="Kyozuka J."/>
            <person name="Lagercrantz U."/>
            <person name="Lin S.S."/>
            <person name="Lindquist E."/>
            <person name="Lipzen A.M."/>
            <person name="Lu C.W."/>
            <person name="De Luna E."/>
            <person name="Martienssen R.A."/>
            <person name="Minamino N."/>
            <person name="Mizutani M."/>
            <person name="Mizutani M."/>
            <person name="Mochizuki N."/>
            <person name="Monte I."/>
            <person name="Mosher R."/>
            <person name="Nagasaki H."/>
            <person name="Nakagami H."/>
            <person name="Naramoto S."/>
            <person name="Nishitani K."/>
            <person name="Ohtani M."/>
            <person name="Okamoto T."/>
            <person name="Okumura M."/>
            <person name="Phillips J."/>
            <person name="Pollak B."/>
            <person name="Reinders A."/>
            <person name="Rovekamp M."/>
            <person name="Sano R."/>
            <person name="Sawa S."/>
            <person name="Schmid M.W."/>
            <person name="Shirakawa M."/>
            <person name="Solano R."/>
            <person name="Spunde A."/>
            <person name="Suetsugu N."/>
            <person name="Sugano S."/>
            <person name="Sugiyama A."/>
            <person name="Sun R."/>
            <person name="Suzuki Y."/>
            <person name="Takenaka M."/>
            <person name="Takezawa D."/>
            <person name="Tomogane H."/>
            <person name="Tsuzuki M."/>
            <person name="Ueda T."/>
            <person name="Umeda M."/>
            <person name="Ward J.M."/>
            <person name="Watanabe Y."/>
            <person name="Yazaki K."/>
            <person name="Yokoyama R."/>
            <person name="Yoshitake Y."/>
            <person name="Yotsui I."/>
            <person name="Zachgo S."/>
            <person name="Schmutz J."/>
        </authorList>
    </citation>
    <scope>NUCLEOTIDE SEQUENCE [LARGE SCALE GENOMIC DNA]</scope>
    <source>
        <strain evidence="2">Tak-1</strain>
    </source>
</reference>
<sequence>MTTKVDHFPSASRVALKIKSSLSSFVSVYQLRSRRLYATASICGNYSIQVIDWFCHRKKPLVFVNINNGNGKPWKYWLHFYPFLKNSFAQMFFKRCFISTLYSFFNLLIKKNMPAVVQI</sequence>
<keyword evidence="2" id="KW-1185">Reference proteome</keyword>
<dbReference type="Proteomes" id="UP000244005">
    <property type="component" value="Unassembled WGS sequence"/>
</dbReference>
<evidence type="ECO:0000313" key="2">
    <source>
        <dbReference type="Proteomes" id="UP000244005"/>
    </source>
</evidence>
<dbReference type="EMBL" id="KZ772699">
    <property type="protein sequence ID" value="PTQ43019.1"/>
    <property type="molecule type" value="Genomic_DNA"/>
</dbReference>
<name>A0A2R6XAC5_MARPO</name>
<dbReference type="AlphaFoldDB" id="A0A2R6XAC5"/>
<dbReference type="Gramene" id="Mp5g05060.1">
    <property type="protein sequence ID" value="Mp5g05060.1.cds1"/>
    <property type="gene ID" value="Mp5g05060"/>
</dbReference>
<organism evidence="1 2">
    <name type="scientific">Marchantia polymorpha</name>
    <name type="common">Common liverwort</name>
    <name type="synonym">Marchantia aquatica</name>
    <dbReference type="NCBI Taxonomy" id="3197"/>
    <lineage>
        <taxon>Eukaryota</taxon>
        <taxon>Viridiplantae</taxon>
        <taxon>Streptophyta</taxon>
        <taxon>Embryophyta</taxon>
        <taxon>Marchantiophyta</taxon>
        <taxon>Marchantiopsida</taxon>
        <taxon>Marchantiidae</taxon>
        <taxon>Marchantiales</taxon>
        <taxon>Marchantiaceae</taxon>
        <taxon>Marchantia</taxon>
    </lineage>
</organism>
<proteinExistence type="predicted"/>
<accession>A0A2R6XAC5</accession>
<protein>
    <submittedName>
        <fullName evidence="1">Uncharacterized protein</fullName>
    </submittedName>
</protein>
<evidence type="ECO:0000313" key="1">
    <source>
        <dbReference type="EMBL" id="PTQ43019.1"/>
    </source>
</evidence>
<gene>
    <name evidence="1" type="ORF">MARPO_0027s0121</name>
</gene>